<evidence type="ECO:0000313" key="6">
    <source>
        <dbReference type="Proteomes" id="UP000000442"/>
    </source>
</evidence>
<evidence type="ECO:0000256" key="3">
    <source>
        <dbReference type="ARBA" id="ARBA00022553"/>
    </source>
</evidence>
<reference evidence="5 6" key="1">
    <citation type="journal article" date="2009" name="Environ. Microbiol.">
        <title>Genome sequence of Desulfobacterium autotrophicum HRM2, a marine sulfate reducer oxidizing organic carbon completely to carbon dioxide.</title>
        <authorList>
            <person name="Strittmatter A.W."/>
            <person name="Liesegang H."/>
            <person name="Rabus R."/>
            <person name="Decker I."/>
            <person name="Amann J."/>
            <person name="Andres S."/>
            <person name="Henne A."/>
            <person name="Fricke W.F."/>
            <person name="Martinez-Arias R."/>
            <person name="Bartels D."/>
            <person name="Goesmann A."/>
            <person name="Krause L."/>
            <person name="Puehler A."/>
            <person name="Klenk H.P."/>
            <person name="Richter M."/>
            <person name="Schuler M."/>
            <person name="Gloeckner F.O."/>
            <person name="Meyerdierks A."/>
            <person name="Gottschalk G."/>
            <person name="Amann R."/>
        </authorList>
    </citation>
    <scope>NUCLEOTIDE SEQUENCE [LARGE SCALE GENOMIC DNA]</scope>
    <source>
        <strain evidence="6">ATCC 43914 / DSM 3382 / HRM2</strain>
    </source>
</reference>
<dbReference type="InterPro" id="IPR013656">
    <property type="entry name" value="PAS_4"/>
</dbReference>
<keyword evidence="3" id="KW-0597">Phosphoprotein</keyword>
<dbReference type="InterPro" id="IPR003661">
    <property type="entry name" value="HisK_dim/P_dom"/>
</dbReference>
<dbReference type="PROSITE" id="PS50109">
    <property type="entry name" value="HIS_KIN"/>
    <property type="match status" value="1"/>
</dbReference>
<dbReference type="EC" id="2.7.13.3" evidence="2"/>
<dbReference type="CDD" id="cd00082">
    <property type="entry name" value="HisKA"/>
    <property type="match status" value="1"/>
</dbReference>
<dbReference type="KEGG" id="dat:HRM2_46860"/>
<evidence type="ECO:0000256" key="2">
    <source>
        <dbReference type="ARBA" id="ARBA00012438"/>
    </source>
</evidence>
<gene>
    <name evidence="5" type="ordered locus">HRM2_46860</name>
</gene>
<dbReference type="PANTHER" id="PTHR43065:SF42">
    <property type="entry name" value="TWO-COMPONENT SENSOR PPRA"/>
    <property type="match status" value="1"/>
</dbReference>
<dbReference type="SMART" id="SM00388">
    <property type="entry name" value="HisKA"/>
    <property type="match status" value="1"/>
</dbReference>
<dbReference type="CDD" id="cd00130">
    <property type="entry name" value="PAS"/>
    <property type="match status" value="1"/>
</dbReference>
<dbReference type="EMBL" id="CP001087">
    <property type="protein sequence ID" value="ACN17742.1"/>
    <property type="molecule type" value="Genomic_DNA"/>
</dbReference>
<dbReference type="InterPro" id="IPR036890">
    <property type="entry name" value="HATPase_C_sf"/>
</dbReference>
<keyword evidence="6" id="KW-1185">Reference proteome</keyword>
<dbReference type="AlphaFoldDB" id="C0QH83"/>
<dbReference type="Pfam" id="PF08448">
    <property type="entry name" value="PAS_4"/>
    <property type="match status" value="1"/>
</dbReference>
<dbReference type="STRING" id="177437.HRM2_46860"/>
<dbReference type="Gene3D" id="3.30.565.10">
    <property type="entry name" value="Histidine kinase-like ATPase, C-terminal domain"/>
    <property type="match status" value="1"/>
</dbReference>
<dbReference type="Gene3D" id="3.30.450.20">
    <property type="entry name" value="PAS domain"/>
    <property type="match status" value="1"/>
</dbReference>
<dbReference type="OrthoDB" id="9805967at2"/>
<evidence type="ECO:0000256" key="1">
    <source>
        <dbReference type="ARBA" id="ARBA00000085"/>
    </source>
</evidence>
<dbReference type="SUPFAM" id="SSF51735">
    <property type="entry name" value="NAD(P)-binding Rossmann-fold domains"/>
    <property type="match status" value="1"/>
</dbReference>
<protein>
    <recommendedName>
        <fullName evidence="2">histidine kinase</fullName>
        <ecNumber evidence="2">2.7.13.3</ecNumber>
    </recommendedName>
</protein>
<dbReference type="SUPFAM" id="SSF55874">
    <property type="entry name" value="ATPase domain of HSP90 chaperone/DNA topoisomerase II/histidine kinase"/>
    <property type="match status" value="1"/>
</dbReference>
<dbReference type="PRINTS" id="PR00344">
    <property type="entry name" value="BCTRLSENSOR"/>
</dbReference>
<feature type="domain" description="Histidine kinase" evidence="4">
    <location>
        <begin position="290"/>
        <end position="507"/>
    </location>
</feature>
<proteinExistence type="predicted"/>
<name>C0QH83_DESAH</name>
<dbReference type="PANTHER" id="PTHR43065">
    <property type="entry name" value="SENSOR HISTIDINE KINASE"/>
    <property type="match status" value="1"/>
</dbReference>
<dbReference type="InterPro" id="IPR036097">
    <property type="entry name" value="HisK_dim/P_sf"/>
</dbReference>
<accession>C0QH83</accession>
<dbReference type="Pfam" id="PF00512">
    <property type="entry name" value="HisKA"/>
    <property type="match status" value="1"/>
</dbReference>
<organism evidence="5 6">
    <name type="scientific">Desulforapulum autotrophicum (strain ATCC 43914 / DSM 3382 / VKM B-1955 / HRM2)</name>
    <name type="common">Desulfobacterium autotrophicum</name>
    <dbReference type="NCBI Taxonomy" id="177437"/>
    <lineage>
        <taxon>Bacteria</taxon>
        <taxon>Pseudomonadati</taxon>
        <taxon>Thermodesulfobacteriota</taxon>
        <taxon>Desulfobacteria</taxon>
        <taxon>Desulfobacterales</taxon>
        <taxon>Desulfobacteraceae</taxon>
        <taxon>Desulforapulum</taxon>
    </lineage>
</organism>
<dbReference type="eggNOG" id="COG4191">
    <property type="taxonomic scope" value="Bacteria"/>
</dbReference>
<keyword evidence="5" id="KW-0808">Transferase</keyword>
<keyword evidence="5" id="KW-0418">Kinase</keyword>
<dbReference type="Gene3D" id="1.10.287.130">
    <property type="match status" value="1"/>
</dbReference>
<dbReference type="InterPro" id="IPR005467">
    <property type="entry name" value="His_kinase_dom"/>
</dbReference>
<dbReference type="SUPFAM" id="SSF55785">
    <property type="entry name" value="PYP-like sensor domain (PAS domain)"/>
    <property type="match status" value="1"/>
</dbReference>
<dbReference type="InterPro" id="IPR004358">
    <property type="entry name" value="Sig_transdc_His_kin-like_C"/>
</dbReference>
<dbReference type="SMART" id="SM00387">
    <property type="entry name" value="HATPase_c"/>
    <property type="match status" value="1"/>
</dbReference>
<dbReference type="HOGENOM" id="CLU_000445_114_39_7"/>
<dbReference type="InterPro" id="IPR000014">
    <property type="entry name" value="PAS"/>
</dbReference>
<dbReference type="SUPFAM" id="SSF47384">
    <property type="entry name" value="Homodimeric domain of signal transducing histidine kinase"/>
    <property type="match status" value="1"/>
</dbReference>
<comment type="catalytic activity">
    <reaction evidence="1">
        <text>ATP + protein L-histidine = ADP + protein N-phospho-L-histidine.</text>
        <dbReference type="EC" id="2.7.13.3"/>
    </reaction>
</comment>
<evidence type="ECO:0000313" key="5">
    <source>
        <dbReference type="EMBL" id="ACN17742.1"/>
    </source>
</evidence>
<dbReference type="InterPro" id="IPR003594">
    <property type="entry name" value="HATPase_dom"/>
</dbReference>
<dbReference type="Proteomes" id="UP000000442">
    <property type="component" value="Chromosome"/>
</dbReference>
<sequence>MENISQKPHEVLDFNIAIVGGGRACRFFLELLKRESFPYLHIHIVGVCDINPMAEGITMAKAMGIYTTNDFKNLFKIVNLDAVIELTNSKTLPELIASRPKGVGVIEHNVGRLLRHLFETSQRLASAREEVLVEKTSTDILFQQINLGVVVLNVDFTIIDANEMYLKAVRKTKDEVIGRYCYNVVKGFYAPCHAQEEGFDCPLERTVKTGKSYHIIHEHPLANGETAYFNIATYPVKDSQGRVIRIVELWREITSQIKDRWRHKVRQIEADMKKVVQEDRLVSLGKLVASSVHEINNPIQGLLTFSHIMADMVRDGETGPEDMERFKEFLSHMTRELERCGNIVSGLLTFSREAPQAFVQVDVNEVLRSVLALTGHKLELTQITLEKRLSNNPLVVQGNNNQLQQCFLNLIFNAIEAMPQGGRLMIVSRKETDDLACVEINDNGCGISQENMEHIFDPFFTTKEAGHGTGLGLSIVYGIVKDHGGTIKATNQAAGGSSFKMTFPLVSDL</sequence>
<dbReference type="InterPro" id="IPR035965">
    <property type="entry name" value="PAS-like_dom_sf"/>
</dbReference>
<dbReference type="RefSeq" id="WP_015906452.1">
    <property type="nucleotide sequence ID" value="NC_012108.1"/>
</dbReference>
<dbReference type="GO" id="GO:0000155">
    <property type="term" value="F:phosphorelay sensor kinase activity"/>
    <property type="evidence" value="ECO:0007669"/>
    <property type="project" value="InterPro"/>
</dbReference>
<dbReference type="InterPro" id="IPR036291">
    <property type="entry name" value="NAD(P)-bd_dom_sf"/>
</dbReference>
<dbReference type="Pfam" id="PF02518">
    <property type="entry name" value="HATPase_c"/>
    <property type="match status" value="1"/>
</dbReference>
<evidence type="ECO:0000259" key="4">
    <source>
        <dbReference type="PROSITE" id="PS50109"/>
    </source>
</evidence>